<accession>A0A2T3KAF9</accession>
<reference evidence="4 5" key="1">
    <citation type="submission" date="2018-01" db="EMBL/GenBank/DDBJ databases">
        <title>Whole genome sequencing of Histamine producing bacteria.</title>
        <authorList>
            <person name="Butler K."/>
        </authorList>
    </citation>
    <scope>NUCLEOTIDE SEQUENCE [LARGE SCALE GENOMIC DNA]</scope>
    <source>
        <strain evidence="4 5">FS-7.2</strain>
    </source>
</reference>
<dbReference type="Gene3D" id="3.60.110.10">
    <property type="entry name" value="Carbon-nitrogen hydrolase"/>
    <property type="match status" value="1"/>
</dbReference>
<dbReference type="GO" id="GO:0033388">
    <property type="term" value="P:putrescine biosynthetic process from arginine"/>
    <property type="evidence" value="ECO:0007669"/>
    <property type="project" value="TreeGrafter"/>
</dbReference>
<dbReference type="CDD" id="cd07573">
    <property type="entry name" value="CPA"/>
    <property type="match status" value="1"/>
</dbReference>
<name>A0A2T3KAF9_9GAMM</name>
<dbReference type="PANTHER" id="PTHR43674">
    <property type="entry name" value="NITRILASE C965.09-RELATED"/>
    <property type="match status" value="1"/>
</dbReference>
<dbReference type="NCBIfam" id="TIGR03381">
    <property type="entry name" value="agmatine_aguB"/>
    <property type="match status" value="1"/>
</dbReference>
<dbReference type="PANTHER" id="PTHR43674:SF2">
    <property type="entry name" value="BETA-UREIDOPROPIONASE"/>
    <property type="match status" value="1"/>
</dbReference>
<organism evidence="4 5">
    <name type="scientific">Photobacterium kishitanii</name>
    <dbReference type="NCBI Taxonomy" id="318456"/>
    <lineage>
        <taxon>Bacteria</taxon>
        <taxon>Pseudomonadati</taxon>
        <taxon>Pseudomonadota</taxon>
        <taxon>Gammaproteobacteria</taxon>
        <taxon>Vibrionales</taxon>
        <taxon>Vibrionaceae</taxon>
        <taxon>Photobacterium</taxon>
    </lineage>
</organism>
<dbReference type="InterPro" id="IPR003010">
    <property type="entry name" value="C-N_Hydrolase"/>
</dbReference>
<evidence type="ECO:0000256" key="1">
    <source>
        <dbReference type="ARBA" id="ARBA00022801"/>
    </source>
</evidence>
<evidence type="ECO:0000313" key="4">
    <source>
        <dbReference type="EMBL" id="PSU88719.1"/>
    </source>
</evidence>
<gene>
    <name evidence="4" type="primary">aguB</name>
    <name evidence="4" type="ORF">C9J27_25175</name>
</gene>
<evidence type="ECO:0000313" key="5">
    <source>
        <dbReference type="Proteomes" id="UP000241426"/>
    </source>
</evidence>
<comment type="caution">
    <text evidence="4">The sequence shown here is derived from an EMBL/GenBank/DDBJ whole genome shotgun (WGS) entry which is preliminary data.</text>
</comment>
<sequence length="309" mass="34641">MRNVTVASTQMHCTWELQENVARAEKLVRDAASKGAQIILIQELFEAPYFCIDQNPAHFALAQEVNNSSLIKHFQALAKELEVVLPISFFEAKNNAHYNSLVVIDADGSVSETYRKTHIPNGPAYQEKQYFTPGDTGFKVFKTRYAKIGVAICWDQWFPETARCLALMGAELLFYPTAIGSEPAYPEIDSMPHWQATQCGHAAANLCPVIVSNRIGTEKSKFVDNYEMTFYGSAFIADQHGQKVECADRTTESVLVHTFDIDAINAERISWGVFRDRRPEMYSAITTADGMNTSVLVHDIHEKLNKGCC</sequence>
<dbReference type="InterPro" id="IPR036526">
    <property type="entry name" value="C-N_Hydrolase_sf"/>
</dbReference>
<protein>
    <submittedName>
        <fullName evidence="4">N-carbamoylputrescine amidase</fullName>
    </submittedName>
</protein>
<evidence type="ECO:0000259" key="3">
    <source>
        <dbReference type="PROSITE" id="PS50263"/>
    </source>
</evidence>
<dbReference type="RefSeq" id="WP_107290209.1">
    <property type="nucleotide sequence ID" value="NZ_JAUZMX010000004.1"/>
</dbReference>
<keyword evidence="1" id="KW-0378">Hydrolase</keyword>
<feature type="domain" description="CN hydrolase" evidence="3">
    <location>
        <begin position="4"/>
        <end position="263"/>
    </location>
</feature>
<comment type="similarity">
    <text evidence="2">Belongs to the carbon-nitrogen hydrolase superfamily.</text>
</comment>
<evidence type="ECO:0000256" key="2">
    <source>
        <dbReference type="ARBA" id="ARBA00034122"/>
    </source>
</evidence>
<dbReference type="InterPro" id="IPR050345">
    <property type="entry name" value="Aliph_Amidase/BUP"/>
</dbReference>
<dbReference type="PROSITE" id="PS50263">
    <property type="entry name" value="CN_HYDROLASE"/>
    <property type="match status" value="1"/>
</dbReference>
<dbReference type="Proteomes" id="UP000241426">
    <property type="component" value="Unassembled WGS sequence"/>
</dbReference>
<dbReference type="GO" id="GO:0050126">
    <property type="term" value="F:N-carbamoylputrescine amidase activity"/>
    <property type="evidence" value="ECO:0007669"/>
    <property type="project" value="InterPro"/>
</dbReference>
<dbReference type="AlphaFoldDB" id="A0A2T3KAF9"/>
<dbReference type="Pfam" id="PF00795">
    <property type="entry name" value="CN_hydrolase"/>
    <property type="match status" value="1"/>
</dbReference>
<dbReference type="EMBL" id="PYNF01000051">
    <property type="protein sequence ID" value="PSU88719.1"/>
    <property type="molecule type" value="Genomic_DNA"/>
</dbReference>
<proteinExistence type="inferred from homology"/>
<dbReference type="SUPFAM" id="SSF56317">
    <property type="entry name" value="Carbon-nitrogen hydrolase"/>
    <property type="match status" value="1"/>
</dbReference>
<dbReference type="InterPro" id="IPR017755">
    <property type="entry name" value="N-carbamoylputrescine_amidase"/>
</dbReference>